<organism evidence="1 2">
    <name type="scientific">Avena sativa</name>
    <name type="common">Oat</name>
    <dbReference type="NCBI Taxonomy" id="4498"/>
    <lineage>
        <taxon>Eukaryota</taxon>
        <taxon>Viridiplantae</taxon>
        <taxon>Streptophyta</taxon>
        <taxon>Embryophyta</taxon>
        <taxon>Tracheophyta</taxon>
        <taxon>Spermatophyta</taxon>
        <taxon>Magnoliopsida</taxon>
        <taxon>Liliopsida</taxon>
        <taxon>Poales</taxon>
        <taxon>Poaceae</taxon>
        <taxon>BOP clade</taxon>
        <taxon>Pooideae</taxon>
        <taxon>Poodae</taxon>
        <taxon>Poeae</taxon>
        <taxon>Poeae Chloroplast Group 1 (Aveneae type)</taxon>
        <taxon>Aveninae</taxon>
        <taxon>Avena</taxon>
    </lineage>
</organism>
<name>A0ACD5V9Z3_AVESA</name>
<dbReference type="Proteomes" id="UP001732700">
    <property type="component" value="Chromosome 2D"/>
</dbReference>
<evidence type="ECO:0000313" key="2">
    <source>
        <dbReference type="Proteomes" id="UP001732700"/>
    </source>
</evidence>
<accession>A0ACD5V9Z3</accession>
<sequence length="346" mass="39464">MEAQTKKLMCDLPAHNSVPAKYVLPFQNRPRDQELLDDLSVALPVIDLQAAVGEGRPQVVRKIMEAGKEFGFFQVINHGLGEDVIQGFREAAGQFFGLPEEEKLQYYFDDQSKPFRVVSGHITSYNNTNDMRYWHDCLKIWCYPVDKLMHQWPSQPEIFRESLAKYSTAVHELGRRLLRMIAEGLGFDDHDFFEGDLTGGDTPMNVFYYPPCPDPSLTMGVRPHCDRYILTVLSQGGVGGLQAKYRGRWIRVQPIHNAFVINFGLQMEIVTNGLFASVEYRVVTNMVKERMSVAAFIRPSTDSRIGPAPGVMNGPPKFRDFTWDEYTKAYEATLGNREAMLDFFKL</sequence>
<reference evidence="1" key="2">
    <citation type="submission" date="2025-09" db="UniProtKB">
        <authorList>
            <consortium name="EnsemblPlants"/>
        </authorList>
    </citation>
    <scope>IDENTIFICATION</scope>
</reference>
<protein>
    <submittedName>
        <fullName evidence="1">Uncharacterized protein</fullName>
    </submittedName>
</protein>
<proteinExistence type="predicted"/>
<reference evidence="1" key="1">
    <citation type="submission" date="2021-05" db="EMBL/GenBank/DDBJ databases">
        <authorList>
            <person name="Scholz U."/>
            <person name="Mascher M."/>
            <person name="Fiebig A."/>
        </authorList>
    </citation>
    <scope>NUCLEOTIDE SEQUENCE [LARGE SCALE GENOMIC DNA]</scope>
</reference>
<keyword evidence="2" id="KW-1185">Reference proteome</keyword>
<dbReference type="EnsemblPlants" id="AVESA.00010b.r2.2DG0396750.1">
    <property type="protein sequence ID" value="AVESA.00010b.r2.2DG0396750.1.CDS"/>
    <property type="gene ID" value="AVESA.00010b.r2.2DG0396750"/>
</dbReference>
<evidence type="ECO:0000313" key="1">
    <source>
        <dbReference type="EnsemblPlants" id="AVESA.00010b.r2.2DG0396750.1.CDS"/>
    </source>
</evidence>